<geneLocation type="mitochondrion" evidence="2"/>
<keyword evidence="2" id="KW-0496">Mitochondrion</keyword>
<protein>
    <submittedName>
        <fullName evidence="2">Uncharacterized protein</fullName>
    </submittedName>
</protein>
<name>A0A101M210_PICGL</name>
<accession>A0A101M210</accession>
<reference evidence="2" key="1">
    <citation type="journal article" date="2015" name="Genome Biol. Evol.">
        <title>Organellar Genomes of White Spruce (Picea glauca): Assembly and Annotation.</title>
        <authorList>
            <person name="Jackman S.D."/>
            <person name="Warren R.L."/>
            <person name="Gibb E.A."/>
            <person name="Vandervalk B.P."/>
            <person name="Mohamadi H."/>
            <person name="Chu J."/>
            <person name="Raymond A."/>
            <person name="Pleasance S."/>
            <person name="Coope R."/>
            <person name="Wildung M.R."/>
            <person name="Ritland C.E."/>
            <person name="Bousquet J."/>
            <person name="Jones S.J."/>
            <person name="Bohlmann J."/>
            <person name="Birol I."/>
        </authorList>
    </citation>
    <scope>NUCLEOTIDE SEQUENCE [LARGE SCALE GENOMIC DNA]</scope>
    <source>
        <tissue evidence="2">Flushing bud</tissue>
    </source>
</reference>
<dbReference type="EMBL" id="LKAM01000003">
    <property type="protein sequence ID" value="KUM49452.1"/>
    <property type="molecule type" value="Genomic_DNA"/>
</dbReference>
<dbReference type="AlphaFoldDB" id="A0A101M210"/>
<gene>
    <name evidence="2" type="ORF">ABT39_MTgene4003</name>
</gene>
<organism evidence="2">
    <name type="scientific">Picea glauca</name>
    <name type="common">White spruce</name>
    <name type="synonym">Pinus glauca</name>
    <dbReference type="NCBI Taxonomy" id="3330"/>
    <lineage>
        <taxon>Eukaryota</taxon>
        <taxon>Viridiplantae</taxon>
        <taxon>Streptophyta</taxon>
        <taxon>Embryophyta</taxon>
        <taxon>Tracheophyta</taxon>
        <taxon>Spermatophyta</taxon>
        <taxon>Pinopsida</taxon>
        <taxon>Pinidae</taxon>
        <taxon>Conifers I</taxon>
        <taxon>Pinales</taxon>
        <taxon>Pinaceae</taxon>
        <taxon>Picea</taxon>
    </lineage>
</organism>
<keyword evidence="1" id="KW-0472">Membrane</keyword>
<evidence type="ECO:0000256" key="1">
    <source>
        <dbReference type="SAM" id="Phobius"/>
    </source>
</evidence>
<keyword evidence="1" id="KW-1133">Transmembrane helix</keyword>
<proteinExistence type="predicted"/>
<comment type="caution">
    <text evidence="2">The sequence shown here is derived from an EMBL/GenBank/DDBJ whole genome shotgun (WGS) entry which is preliminary data.</text>
</comment>
<feature type="transmembrane region" description="Helical" evidence="1">
    <location>
        <begin position="12"/>
        <end position="34"/>
    </location>
</feature>
<sequence>MRKQARPTGEEISGIYYICNYVFLLSPSNLLVLIHPYDKVLPSLERSILRRGCASKLDCKERK</sequence>
<evidence type="ECO:0000313" key="2">
    <source>
        <dbReference type="EMBL" id="KUM49452.1"/>
    </source>
</evidence>
<keyword evidence="1" id="KW-0812">Transmembrane</keyword>